<proteinExistence type="predicted"/>
<reference evidence="1" key="4">
    <citation type="submission" date="2023-08" db="EMBL/GenBank/DDBJ databases">
        <authorList>
            <person name="Guima S.E.S."/>
            <person name="Martins L.F."/>
            <person name="Silva A.M."/>
            <person name="Setubal J.C."/>
        </authorList>
    </citation>
    <scope>NUCLEOTIDE SEQUENCE</scope>
    <source>
        <strain evidence="1">ZC4RG45</strain>
    </source>
</reference>
<evidence type="ECO:0000313" key="3">
    <source>
        <dbReference type="Proteomes" id="UP000249324"/>
    </source>
</evidence>
<dbReference type="STRING" id="1111738.GCA_000427905_02463"/>
<dbReference type="AlphaFoldDB" id="A0A2W4L4P5"/>
<dbReference type="EMBL" id="QGUI02000292">
    <property type="protein sequence ID" value="MFO7193870.1"/>
    <property type="molecule type" value="Genomic_DNA"/>
</dbReference>
<protein>
    <submittedName>
        <fullName evidence="2">Uncharacterized protein</fullName>
    </submittedName>
</protein>
<organism evidence="2">
    <name type="scientific">Thermocrispum agreste</name>
    <dbReference type="NCBI Taxonomy" id="37925"/>
    <lineage>
        <taxon>Bacteria</taxon>
        <taxon>Bacillati</taxon>
        <taxon>Actinomycetota</taxon>
        <taxon>Actinomycetes</taxon>
        <taxon>Pseudonocardiales</taxon>
        <taxon>Pseudonocardiaceae</taxon>
        <taxon>Thermocrispum</taxon>
    </lineage>
</organism>
<gene>
    <name evidence="1" type="ORF">DIU77_016625</name>
    <name evidence="2" type="ORF">DIU77_11670</name>
</gene>
<dbReference type="EMBL" id="QGUI01000435">
    <property type="protein sequence ID" value="PZM95889.1"/>
    <property type="molecule type" value="Genomic_DNA"/>
</dbReference>
<reference evidence="2" key="2">
    <citation type="submission" date="2018-05" db="EMBL/GenBank/DDBJ databases">
        <authorList>
            <person name="Lanie J.A."/>
            <person name="Ng W.-L."/>
            <person name="Kazmierczak K.M."/>
            <person name="Andrzejewski T.M."/>
            <person name="Davidsen T.M."/>
            <person name="Wayne K.J."/>
            <person name="Tettelin H."/>
            <person name="Glass J.I."/>
            <person name="Rusch D."/>
            <person name="Podicherti R."/>
            <person name="Tsui H.-C.T."/>
            <person name="Winkler M.E."/>
        </authorList>
    </citation>
    <scope>NUCLEOTIDE SEQUENCE</scope>
    <source>
        <strain evidence="2">ZC4RG45</strain>
    </source>
</reference>
<accession>A0A2W4L4P5</accession>
<comment type="caution">
    <text evidence="2">The sequence shown here is derived from an EMBL/GenBank/DDBJ whole genome shotgun (WGS) entry which is preliminary data.</text>
</comment>
<sequence length="165" mass="18007">MKWLRRLLGDDLPDGFTGSLDPNEHVLAQADGVVATNRGLWLPEGDGYRHVAWHFVTKATWGDGKLTVVWAQQTQTAGKAVLIADLPPRTFELTQPGKLPAVVHKRVEGSITSRYRKELPDGGGVWFVQRKTPDGPVLQARPDPGTDVDVVAAIAREAADKLVGR</sequence>
<evidence type="ECO:0000313" key="2">
    <source>
        <dbReference type="EMBL" id="PZM95889.1"/>
    </source>
</evidence>
<reference evidence="1" key="1">
    <citation type="submission" date="2018-05" db="EMBL/GenBank/DDBJ databases">
        <authorList>
            <person name="Moura L."/>
            <person name="Setubal J.C."/>
        </authorList>
    </citation>
    <scope>NUCLEOTIDE SEQUENCE</scope>
    <source>
        <strain evidence="1">ZC4RG45</strain>
    </source>
</reference>
<evidence type="ECO:0000313" key="1">
    <source>
        <dbReference type="EMBL" id="MFO7193870.1"/>
    </source>
</evidence>
<dbReference type="Proteomes" id="UP000249324">
    <property type="component" value="Unassembled WGS sequence"/>
</dbReference>
<reference evidence="1 3" key="3">
    <citation type="journal article" date="2021" name="BMC Genomics">
        <title>Genome-resolved metagenome and metatranscriptome analyses of thermophilic composting reveal key bacterial players and their metabolic interactions.</title>
        <authorList>
            <person name="Braga L.P.P."/>
            <person name="Pereira R.V."/>
            <person name="Martins L.F."/>
            <person name="Moura L.M.S."/>
            <person name="Sanchez F.B."/>
            <person name="Patane J.S.L."/>
            <person name="da Silva A.M."/>
            <person name="Setubal J.C."/>
        </authorList>
    </citation>
    <scope>NUCLEOTIDE SEQUENCE [LARGE SCALE GENOMIC DNA]</scope>
    <source>
        <strain evidence="1">ZC4RG45</strain>
    </source>
</reference>
<name>A0A2W4L4P5_9PSEU</name>